<proteinExistence type="predicted"/>
<dbReference type="EMBL" id="ML220124">
    <property type="protein sequence ID" value="TGZ80505.1"/>
    <property type="molecule type" value="Genomic_DNA"/>
</dbReference>
<gene>
    <name evidence="2" type="ORF">EX30DRAFT_341431</name>
</gene>
<protein>
    <submittedName>
        <fullName evidence="2">Uncharacterized protein</fullName>
    </submittedName>
</protein>
<dbReference type="InParanoid" id="A0A4V3SIK5"/>
<dbReference type="Proteomes" id="UP000298138">
    <property type="component" value="Unassembled WGS sequence"/>
</dbReference>
<sequence length="516" mass="56721">MAGGWGLNQFRGGMGLPNTGTAEHQPQVNVPGNLPSATLQPDTAPPPPHPQPFAHHQTSPPAPLAPQFGYQTQSYNQQTASQQPYQQGFLTGLDAPSGFQATWPASPALRQGQFPVQNNFQSHQAAIDPETAFPQAGFGQFEPLQNNTPSQPPQQFLLLPQENYYLDLPEPTATYQELPAPLPPAAPNFFFPFEPAHHQADLQYDEEQPNRVPPYLDPPGHPPPPPLPPHTMPEVIDLTASPPRSVPSTGGLSSRPHVPFGNIIDVDSLPDRPPANNAYPQFGNMPQLSRPRRPQGTHHNPPITGGSTRQRRDNNYMRQLAMDQQRAAQETHRRIQQQERDRFNGQRMNLNMNQIFRGVEIIQMGVRMFSGGGAGGAGGPGSGRDFRPPAALNHSQPAPVIFRPNPPPDPAAIRNADYKPPLPCKAGYTRSPAEDDYLQCVDCGHELGEKGENEKWEEVWTGKCGHVYCGHCACNIRAGILPLPGQKRPRTRHKICTVKECRINLLAKGGMVRVHL</sequence>
<keyword evidence="3" id="KW-1185">Reference proteome</keyword>
<accession>A0A4V3SIK5</accession>
<reference evidence="2 3" key="1">
    <citation type="submission" date="2019-04" db="EMBL/GenBank/DDBJ databases">
        <title>Comparative genomics and transcriptomics to analyze fruiting body development in filamentous ascomycetes.</title>
        <authorList>
            <consortium name="DOE Joint Genome Institute"/>
            <person name="Lutkenhaus R."/>
            <person name="Traeger S."/>
            <person name="Breuer J."/>
            <person name="Kuo A."/>
            <person name="Lipzen A."/>
            <person name="Pangilinan J."/>
            <person name="Dilworth D."/>
            <person name="Sandor L."/>
            <person name="Poggeler S."/>
            <person name="Barry K."/>
            <person name="Grigoriev I.V."/>
            <person name="Nowrousian M."/>
        </authorList>
    </citation>
    <scope>NUCLEOTIDE SEQUENCE [LARGE SCALE GENOMIC DNA]</scope>
    <source>
        <strain evidence="2 3">CBS 389.68</strain>
    </source>
</reference>
<feature type="region of interest" description="Disordered" evidence="1">
    <location>
        <begin position="204"/>
        <end position="258"/>
    </location>
</feature>
<evidence type="ECO:0000256" key="1">
    <source>
        <dbReference type="SAM" id="MobiDB-lite"/>
    </source>
</evidence>
<dbReference type="STRING" id="341454.A0A4V3SIK5"/>
<feature type="compositionally biased region" description="Pro residues" evidence="1">
    <location>
        <begin position="211"/>
        <end position="231"/>
    </location>
</feature>
<evidence type="ECO:0000313" key="2">
    <source>
        <dbReference type="EMBL" id="TGZ80505.1"/>
    </source>
</evidence>
<feature type="region of interest" description="Disordered" evidence="1">
    <location>
        <begin position="278"/>
        <end position="313"/>
    </location>
</feature>
<feature type="compositionally biased region" description="Polar residues" evidence="1">
    <location>
        <begin position="18"/>
        <end position="30"/>
    </location>
</feature>
<dbReference type="AlphaFoldDB" id="A0A4V3SIK5"/>
<evidence type="ECO:0000313" key="3">
    <source>
        <dbReference type="Proteomes" id="UP000298138"/>
    </source>
</evidence>
<name>A0A4V3SIK5_9PEZI</name>
<organism evidence="2 3">
    <name type="scientific">Ascodesmis nigricans</name>
    <dbReference type="NCBI Taxonomy" id="341454"/>
    <lineage>
        <taxon>Eukaryota</taxon>
        <taxon>Fungi</taxon>
        <taxon>Dikarya</taxon>
        <taxon>Ascomycota</taxon>
        <taxon>Pezizomycotina</taxon>
        <taxon>Pezizomycetes</taxon>
        <taxon>Pezizales</taxon>
        <taxon>Ascodesmidaceae</taxon>
        <taxon>Ascodesmis</taxon>
    </lineage>
</organism>
<feature type="region of interest" description="Disordered" evidence="1">
    <location>
        <begin position="1"/>
        <end position="69"/>
    </location>
</feature>
<dbReference type="OrthoDB" id="2398441at2759"/>